<organism evidence="1 2">
    <name type="scientific">Bowmanella pacifica</name>
    <dbReference type="NCBI Taxonomy" id="502051"/>
    <lineage>
        <taxon>Bacteria</taxon>
        <taxon>Pseudomonadati</taxon>
        <taxon>Pseudomonadota</taxon>
        <taxon>Gammaproteobacteria</taxon>
        <taxon>Alteromonadales</taxon>
        <taxon>Alteromonadaceae</taxon>
        <taxon>Bowmanella</taxon>
    </lineage>
</organism>
<evidence type="ECO:0000313" key="1">
    <source>
        <dbReference type="EMBL" id="GGO73485.1"/>
    </source>
</evidence>
<sequence length="53" mass="6166">MSHFNYFYGIYLAKLSFSIHGEDRRGKPLVHKTLSHLKLLKEMAKLPVGLRHS</sequence>
<reference evidence="1" key="1">
    <citation type="journal article" date="2014" name="Int. J. Syst. Evol. Microbiol.">
        <title>Complete genome sequence of Corynebacterium casei LMG S-19264T (=DSM 44701T), isolated from a smear-ripened cheese.</title>
        <authorList>
            <consortium name="US DOE Joint Genome Institute (JGI-PGF)"/>
            <person name="Walter F."/>
            <person name="Albersmeier A."/>
            <person name="Kalinowski J."/>
            <person name="Ruckert C."/>
        </authorList>
    </citation>
    <scope>NUCLEOTIDE SEQUENCE</scope>
    <source>
        <strain evidence="1">CGMCC 1.7086</strain>
    </source>
</reference>
<keyword evidence="2" id="KW-1185">Reference proteome</keyword>
<dbReference type="RefSeq" id="WP_188698011.1">
    <property type="nucleotide sequence ID" value="NZ_BMLS01000007.1"/>
</dbReference>
<reference evidence="1" key="2">
    <citation type="submission" date="2020-09" db="EMBL/GenBank/DDBJ databases">
        <authorList>
            <person name="Sun Q."/>
            <person name="Zhou Y."/>
        </authorList>
    </citation>
    <scope>NUCLEOTIDE SEQUENCE</scope>
    <source>
        <strain evidence="1">CGMCC 1.7086</strain>
    </source>
</reference>
<dbReference type="EMBL" id="BMLS01000007">
    <property type="protein sequence ID" value="GGO73485.1"/>
    <property type="molecule type" value="Genomic_DNA"/>
</dbReference>
<dbReference type="AlphaFoldDB" id="A0A917Z2P1"/>
<evidence type="ECO:0000313" key="2">
    <source>
        <dbReference type="Proteomes" id="UP000606935"/>
    </source>
</evidence>
<dbReference type="Proteomes" id="UP000606935">
    <property type="component" value="Unassembled WGS sequence"/>
</dbReference>
<protein>
    <submittedName>
        <fullName evidence="1">Uncharacterized protein</fullName>
    </submittedName>
</protein>
<proteinExistence type="predicted"/>
<accession>A0A917Z2P1</accession>
<gene>
    <name evidence="1" type="ORF">GCM10010982_34080</name>
</gene>
<name>A0A917Z2P1_9ALTE</name>
<comment type="caution">
    <text evidence="1">The sequence shown here is derived from an EMBL/GenBank/DDBJ whole genome shotgun (WGS) entry which is preliminary data.</text>
</comment>